<dbReference type="InterPro" id="IPR032248">
    <property type="entry name" value="DUF4823"/>
</dbReference>
<sequence>MPGLTAKNKAKSFGEDVKKTIIALCVALTACTASYQNQDLAGSGAIPTHLSASSLVYVAMPADGAYESTVYPGSGRTTAQAVAAAFARHGSAVTIADATAPRERVIADARAAGAQFAAVPVISHWEPRATEWSGRPSRMSVSLAMIDVPSGAVVSNVELSGRSRIISFTSTSPDSLLREPIGKYVDGLYSR</sequence>
<dbReference type="AlphaFoldDB" id="A0A1H6V751"/>
<gene>
    <name evidence="1" type="ORF">SAMN05192539_1005203</name>
</gene>
<evidence type="ECO:0008006" key="3">
    <source>
        <dbReference type="Google" id="ProtNLM"/>
    </source>
</evidence>
<dbReference type="PROSITE" id="PS51257">
    <property type="entry name" value="PROKAR_LIPOPROTEIN"/>
    <property type="match status" value="1"/>
</dbReference>
<dbReference type="Proteomes" id="UP000198866">
    <property type="component" value="Unassembled WGS sequence"/>
</dbReference>
<dbReference type="Pfam" id="PF16105">
    <property type="entry name" value="DUF4823"/>
    <property type="match status" value="1"/>
</dbReference>
<evidence type="ECO:0000313" key="1">
    <source>
        <dbReference type="EMBL" id="SEI96085.1"/>
    </source>
</evidence>
<keyword evidence="2" id="KW-1185">Reference proteome</keyword>
<dbReference type="RefSeq" id="WP_090864848.1">
    <property type="nucleotide sequence ID" value="NZ_FNYE01000005.1"/>
</dbReference>
<organism evidence="1 2">
    <name type="scientific">Paraburkholderia diazotrophica</name>
    <dbReference type="NCBI Taxonomy" id="667676"/>
    <lineage>
        <taxon>Bacteria</taxon>
        <taxon>Pseudomonadati</taxon>
        <taxon>Pseudomonadota</taxon>
        <taxon>Betaproteobacteria</taxon>
        <taxon>Burkholderiales</taxon>
        <taxon>Burkholderiaceae</taxon>
        <taxon>Paraburkholderia</taxon>
    </lineage>
</organism>
<proteinExistence type="predicted"/>
<accession>A0A1H6V751</accession>
<evidence type="ECO:0000313" key="2">
    <source>
        <dbReference type="Proteomes" id="UP000198866"/>
    </source>
</evidence>
<dbReference type="EMBL" id="FNYE01000005">
    <property type="protein sequence ID" value="SEI96085.1"/>
    <property type="molecule type" value="Genomic_DNA"/>
</dbReference>
<name>A0A1H6V751_9BURK</name>
<protein>
    <recommendedName>
        <fullName evidence="3">DUF4823 domain-containing protein</fullName>
    </recommendedName>
</protein>
<reference evidence="2" key="1">
    <citation type="submission" date="2016-10" db="EMBL/GenBank/DDBJ databases">
        <authorList>
            <person name="Varghese N."/>
            <person name="Submissions S."/>
        </authorList>
    </citation>
    <scope>NUCLEOTIDE SEQUENCE [LARGE SCALE GENOMIC DNA]</scope>
    <source>
        <strain evidence="2">LMG 26031</strain>
    </source>
</reference>
<dbReference type="OrthoDB" id="9811335at2"/>